<keyword evidence="7 8" id="KW-0472">Membrane</keyword>
<dbReference type="SUPFAM" id="SSF103473">
    <property type="entry name" value="MFS general substrate transporter"/>
    <property type="match status" value="1"/>
</dbReference>
<feature type="transmembrane region" description="Helical" evidence="8">
    <location>
        <begin position="146"/>
        <end position="164"/>
    </location>
</feature>
<sequence>MIPAQNPSSGEGAPAHFRLLSALSYCAPLLVNGVALPFFPVWLALHDFNDHEIGMILAVPMVVRVLVAPVVAMYADRMKERADVLLFSGGLSLLTAIALYWTTTFWPVLLVYTLQGATFSFYVPVVESIVISGVRRWGLDYGSMRVWGSVAFIVSTLVGGQLVGRWGGEMVLPVMTFGFIMTIVMALYCPRIGPTRRRGTPVDLPAATGSSLRQPHLLALLIGVAIQQSSHAVLQAFATLYWHELGFSGTQIALLWSAGVAAEVTVFFLSRRLNRRFDAWTLIRFGAAVSVCRWILFPMHWGFAGFFLLQCLHSFTYAFVHTGVQRRIVASVQETQESSAQGAYFFYNGMCMGLMTIAAGYIYAALGLASYYVMAFVALAGLGLIIVAYYLQPQRSLSGGQTREAA</sequence>
<dbReference type="Pfam" id="PF12832">
    <property type="entry name" value="MFS_1_like"/>
    <property type="match status" value="1"/>
</dbReference>
<feature type="transmembrane region" description="Helical" evidence="8">
    <location>
        <begin position="20"/>
        <end position="41"/>
    </location>
</feature>
<dbReference type="GO" id="GO:0030395">
    <property type="term" value="F:lactose binding"/>
    <property type="evidence" value="ECO:0007669"/>
    <property type="project" value="TreeGrafter"/>
</dbReference>
<feature type="transmembrane region" description="Helical" evidence="8">
    <location>
        <begin position="217"/>
        <end position="242"/>
    </location>
</feature>
<dbReference type="RefSeq" id="WP_153270442.1">
    <property type="nucleotide sequence ID" value="NZ_CP043498.1"/>
</dbReference>
<dbReference type="EMBL" id="CP043498">
    <property type="protein sequence ID" value="QFY60169.1"/>
    <property type="molecule type" value="Genomic_DNA"/>
</dbReference>
<feature type="transmembrane region" description="Helical" evidence="8">
    <location>
        <begin position="53"/>
        <end position="72"/>
    </location>
</feature>
<evidence type="ECO:0000256" key="4">
    <source>
        <dbReference type="ARBA" id="ARBA00022519"/>
    </source>
</evidence>
<dbReference type="GO" id="GO:0015528">
    <property type="term" value="F:lactose:proton symporter activity"/>
    <property type="evidence" value="ECO:0007669"/>
    <property type="project" value="TreeGrafter"/>
</dbReference>
<reference evidence="10 11" key="1">
    <citation type="submission" date="2019-08" db="EMBL/GenBank/DDBJ databases">
        <title>Prosopis cineraria nodule microbiome.</title>
        <authorList>
            <person name="Ali R."/>
            <person name="Chaluvadi S.R."/>
            <person name="Wang X."/>
        </authorList>
    </citation>
    <scope>NUCLEOTIDE SEQUENCE [LARGE SCALE GENOMIC DNA]</scope>
    <source>
        <strain evidence="10 11">BG7</strain>
    </source>
</reference>
<feature type="transmembrane region" description="Helical" evidence="8">
    <location>
        <begin position="248"/>
        <end position="269"/>
    </location>
</feature>
<dbReference type="OrthoDB" id="9150135at2"/>
<feature type="transmembrane region" description="Helical" evidence="8">
    <location>
        <begin position="109"/>
        <end position="134"/>
    </location>
</feature>
<evidence type="ECO:0000256" key="7">
    <source>
        <dbReference type="ARBA" id="ARBA00023136"/>
    </source>
</evidence>
<keyword evidence="4" id="KW-0997">Cell inner membrane</keyword>
<keyword evidence="6 8" id="KW-1133">Transmembrane helix</keyword>
<keyword evidence="3" id="KW-1003">Cell membrane</keyword>
<evidence type="ECO:0000313" key="10">
    <source>
        <dbReference type="EMBL" id="QFY60169.1"/>
    </source>
</evidence>
<evidence type="ECO:0000256" key="2">
    <source>
        <dbReference type="ARBA" id="ARBA00022448"/>
    </source>
</evidence>
<dbReference type="InterPro" id="IPR024989">
    <property type="entry name" value="MFS_assoc_dom"/>
</dbReference>
<keyword evidence="5 8" id="KW-0812">Transmembrane</keyword>
<organism evidence="10 11">
    <name type="scientific">Rhizobium grahamii</name>
    <dbReference type="NCBI Taxonomy" id="1120045"/>
    <lineage>
        <taxon>Bacteria</taxon>
        <taxon>Pseudomonadati</taxon>
        <taxon>Pseudomonadota</taxon>
        <taxon>Alphaproteobacteria</taxon>
        <taxon>Hyphomicrobiales</taxon>
        <taxon>Rhizobiaceae</taxon>
        <taxon>Rhizobium/Agrobacterium group</taxon>
        <taxon>Rhizobium</taxon>
    </lineage>
</organism>
<dbReference type="Proteomes" id="UP000326881">
    <property type="component" value="Chromosome"/>
</dbReference>
<dbReference type="InterPro" id="IPR036259">
    <property type="entry name" value="MFS_trans_sf"/>
</dbReference>
<evidence type="ECO:0000313" key="11">
    <source>
        <dbReference type="Proteomes" id="UP000326881"/>
    </source>
</evidence>
<protein>
    <submittedName>
        <fullName evidence="10">MFS transporter</fullName>
    </submittedName>
</protein>
<dbReference type="KEGG" id="rgr:FZ934_06805"/>
<comment type="subcellular location">
    <subcellularLocation>
        <location evidence="1">Cell inner membrane</location>
        <topology evidence="1">Multi-pass membrane protein</topology>
    </subcellularLocation>
</comment>
<feature type="transmembrane region" description="Helical" evidence="8">
    <location>
        <begin position="370"/>
        <end position="391"/>
    </location>
</feature>
<evidence type="ECO:0000256" key="8">
    <source>
        <dbReference type="SAM" id="Phobius"/>
    </source>
</evidence>
<dbReference type="GO" id="GO:0005886">
    <property type="term" value="C:plasma membrane"/>
    <property type="evidence" value="ECO:0007669"/>
    <property type="project" value="UniProtKB-SubCell"/>
</dbReference>
<dbReference type="Gene3D" id="1.20.1250.20">
    <property type="entry name" value="MFS general substrate transporter like domains"/>
    <property type="match status" value="2"/>
</dbReference>
<name>A0A5Q0C923_9HYPH</name>
<feature type="transmembrane region" description="Helical" evidence="8">
    <location>
        <begin position="345"/>
        <end position="364"/>
    </location>
</feature>
<proteinExistence type="predicted"/>
<evidence type="ECO:0000259" key="9">
    <source>
        <dbReference type="Pfam" id="PF12832"/>
    </source>
</evidence>
<keyword evidence="2" id="KW-0813">Transport</keyword>
<feature type="transmembrane region" description="Helical" evidence="8">
    <location>
        <begin position="281"/>
        <end position="297"/>
    </location>
</feature>
<feature type="transmembrane region" description="Helical" evidence="8">
    <location>
        <begin position="84"/>
        <end position="103"/>
    </location>
</feature>
<gene>
    <name evidence="10" type="ORF">FZ934_06805</name>
</gene>
<feature type="transmembrane region" description="Helical" evidence="8">
    <location>
        <begin position="303"/>
        <end position="324"/>
    </location>
</feature>
<accession>A0A5Q0C923</accession>
<evidence type="ECO:0000256" key="1">
    <source>
        <dbReference type="ARBA" id="ARBA00004429"/>
    </source>
</evidence>
<feature type="domain" description="Major facilitator superfamily associated" evidence="9">
    <location>
        <begin position="33"/>
        <end position="372"/>
    </location>
</feature>
<evidence type="ECO:0000256" key="5">
    <source>
        <dbReference type="ARBA" id="ARBA00022692"/>
    </source>
</evidence>
<keyword evidence="11" id="KW-1185">Reference proteome</keyword>
<dbReference type="PIRSF" id="PIRSF004925">
    <property type="entry name" value="HcaT"/>
    <property type="match status" value="1"/>
</dbReference>
<dbReference type="NCBIfam" id="NF037955">
    <property type="entry name" value="mfs"/>
    <property type="match status" value="1"/>
</dbReference>
<dbReference type="PANTHER" id="PTHR23522:SF10">
    <property type="entry name" value="3-PHENYLPROPIONIC ACID TRANSPORTER-RELATED"/>
    <property type="match status" value="1"/>
</dbReference>
<feature type="transmembrane region" description="Helical" evidence="8">
    <location>
        <begin position="170"/>
        <end position="189"/>
    </location>
</feature>
<evidence type="ECO:0000256" key="3">
    <source>
        <dbReference type="ARBA" id="ARBA00022475"/>
    </source>
</evidence>
<dbReference type="AlphaFoldDB" id="A0A5Q0C923"/>
<evidence type="ECO:0000256" key="6">
    <source>
        <dbReference type="ARBA" id="ARBA00022989"/>
    </source>
</evidence>
<dbReference type="InterPro" id="IPR026032">
    <property type="entry name" value="HcaT-like"/>
</dbReference>
<dbReference type="PANTHER" id="PTHR23522">
    <property type="entry name" value="BLL5896 PROTEIN"/>
    <property type="match status" value="1"/>
</dbReference>